<dbReference type="OrthoDB" id="1930814at2759"/>
<dbReference type="EMBL" id="CAMAPE010000065">
    <property type="protein sequence ID" value="CAH9115032.1"/>
    <property type="molecule type" value="Genomic_DNA"/>
</dbReference>
<evidence type="ECO:0000256" key="10">
    <source>
        <dbReference type="SAM" id="SignalP"/>
    </source>
</evidence>
<dbReference type="Gene3D" id="1.20.58.1040">
    <property type="match status" value="1"/>
</dbReference>
<evidence type="ECO:0000256" key="8">
    <source>
        <dbReference type="ARBA" id="ARBA00023288"/>
    </source>
</evidence>
<keyword evidence="8" id="KW-0449">Lipoprotein</keyword>
<dbReference type="PANTHER" id="PTHR31044">
    <property type="entry name" value="BETA-1,3 GLUCANASE"/>
    <property type="match status" value="1"/>
</dbReference>
<keyword evidence="4 10" id="KW-0732">Signal</keyword>
<evidence type="ECO:0000313" key="13">
    <source>
        <dbReference type="Proteomes" id="UP001152484"/>
    </source>
</evidence>
<keyword evidence="7" id="KW-0325">Glycoprotein</keyword>
<comment type="caution">
    <text evidence="12">The sequence shown here is derived from an EMBL/GenBank/DDBJ whole genome shotgun (WGS) entry which is preliminary data.</text>
</comment>
<name>A0A9P0ZU14_CUSEU</name>
<dbReference type="PANTHER" id="PTHR31044:SF60">
    <property type="entry name" value="PLASMODESMATA CALLOSE-BINDING PROTEIN 4"/>
    <property type="match status" value="1"/>
</dbReference>
<evidence type="ECO:0000256" key="1">
    <source>
        <dbReference type="ARBA" id="ARBA00004609"/>
    </source>
</evidence>
<feature type="signal peptide" evidence="10">
    <location>
        <begin position="1"/>
        <end position="20"/>
    </location>
</feature>
<protein>
    <recommendedName>
        <fullName evidence="11">X8 domain-containing protein</fullName>
    </recommendedName>
</protein>
<gene>
    <name evidence="12" type="ORF">CEURO_LOCUS20639</name>
</gene>
<keyword evidence="13" id="KW-1185">Reference proteome</keyword>
<evidence type="ECO:0000313" key="12">
    <source>
        <dbReference type="EMBL" id="CAH9115032.1"/>
    </source>
</evidence>
<dbReference type="InterPro" id="IPR044788">
    <property type="entry name" value="X8_dom_prot"/>
</dbReference>
<sequence length="164" mass="16963">MAASALSSMVLLALVVHSSGNYCVCKDGVSDTELQKNIDYACGSGADCDPIHQNGACYNPNTVKDHCNYAVNSYYQRMSSTGADCSFSGTAFLVGNLPAAVGSCVYPPSPGNGTLSPPGINSPFGPGPGSDPNEPHGSTPAAHHKHPIFLTLTLVLSSLVCLRF</sequence>
<feature type="domain" description="X8" evidence="11">
    <location>
        <begin position="21"/>
        <end position="106"/>
    </location>
</feature>
<keyword evidence="3" id="KW-0336">GPI-anchor</keyword>
<evidence type="ECO:0000256" key="5">
    <source>
        <dbReference type="ARBA" id="ARBA00023136"/>
    </source>
</evidence>
<keyword evidence="5" id="KW-0472">Membrane</keyword>
<keyword evidence="6" id="KW-1015">Disulfide bond</keyword>
<dbReference type="Pfam" id="PF07983">
    <property type="entry name" value="X8"/>
    <property type="match status" value="1"/>
</dbReference>
<evidence type="ECO:0000259" key="11">
    <source>
        <dbReference type="SMART" id="SM00768"/>
    </source>
</evidence>
<dbReference type="SMART" id="SM00768">
    <property type="entry name" value="X8"/>
    <property type="match status" value="1"/>
</dbReference>
<dbReference type="GO" id="GO:0009506">
    <property type="term" value="C:plasmodesma"/>
    <property type="evidence" value="ECO:0007669"/>
    <property type="project" value="UniProtKB-ARBA"/>
</dbReference>
<dbReference type="InterPro" id="IPR012946">
    <property type="entry name" value="X8"/>
</dbReference>
<evidence type="ECO:0000256" key="7">
    <source>
        <dbReference type="ARBA" id="ARBA00023180"/>
    </source>
</evidence>
<dbReference type="GO" id="GO:0098552">
    <property type="term" value="C:side of membrane"/>
    <property type="evidence" value="ECO:0007669"/>
    <property type="project" value="UniProtKB-KW"/>
</dbReference>
<evidence type="ECO:0000256" key="6">
    <source>
        <dbReference type="ARBA" id="ARBA00023157"/>
    </source>
</evidence>
<organism evidence="12 13">
    <name type="scientific">Cuscuta europaea</name>
    <name type="common">European dodder</name>
    <dbReference type="NCBI Taxonomy" id="41803"/>
    <lineage>
        <taxon>Eukaryota</taxon>
        <taxon>Viridiplantae</taxon>
        <taxon>Streptophyta</taxon>
        <taxon>Embryophyta</taxon>
        <taxon>Tracheophyta</taxon>
        <taxon>Spermatophyta</taxon>
        <taxon>Magnoliopsida</taxon>
        <taxon>eudicotyledons</taxon>
        <taxon>Gunneridae</taxon>
        <taxon>Pentapetalae</taxon>
        <taxon>asterids</taxon>
        <taxon>lamiids</taxon>
        <taxon>Solanales</taxon>
        <taxon>Convolvulaceae</taxon>
        <taxon>Cuscuteae</taxon>
        <taxon>Cuscuta</taxon>
        <taxon>Cuscuta subgen. Cuscuta</taxon>
    </lineage>
</organism>
<evidence type="ECO:0000256" key="3">
    <source>
        <dbReference type="ARBA" id="ARBA00022622"/>
    </source>
</evidence>
<accession>A0A9P0ZU14</accession>
<comment type="subcellular location">
    <subcellularLocation>
        <location evidence="1">Cell membrane</location>
        <topology evidence="1">Lipid-anchor</topology>
        <topology evidence="1">GPI-anchor</topology>
    </subcellularLocation>
</comment>
<dbReference type="AlphaFoldDB" id="A0A9P0ZU14"/>
<reference evidence="12" key="1">
    <citation type="submission" date="2022-07" db="EMBL/GenBank/DDBJ databases">
        <authorList>
            <person name="Macas J."/>
            <person name="Novak P."/>
            <person name="Neumann P."/>
        </authorList>
    </citation>
    <scope>NUCLEOTIDE SEQUENCE</scope>
</reference>
<evidence type="ECO:0000256" key="4">
    <source>
        <dbReference type="ARBA" id="ARBA00022729"/>
    </source>
</evidence>
<feature type="chain" id="PRO_5040236210" description="X8 domain-containing protein" evidence="10">
    <location>
        <begin position="21"/>
        <end position="164"/>
    </location>
</feature>
<proteinExistence type="predicted"/>
<evidence type="ECO:0000256" key="2">
    <source>
        <dbReference type="ARBA" id="ARBA00022475"/>
    </source>
</evidence>
<feature type="region of interest" description="Disordered" evidence="9">
    <location>
        <begin position="115"/>
        <end position="142"/>
    </location>
</feature>
<keyword evidence="2" id="KW-1003">Cell membrane</keyword>
<dbReference type="GO" id="GO:0005886">
    <property type="term" value="C:plasma membrane"/>
    <property type="evidence" value="ECO:0007669"/>
    <property type="project" value="UniProtKB-SubCell"/>
</dbReference>
<dbReference type="Proteomes" id="UP001152484">
    <property type="component" value="Unassembled WGS sequence"/>
</dbReference>
<evidence type="ECO:0000256" key="9">
    <source>
        <dbReference type="SAM" id="MobiDB-lite"/>
    </source>
</evidence>
<dbReference type="FunFam" id="1.20.58.1040:FF:000001">
    <property type="entry name" value="Glucan endo-1,3-beta-glucosidase 4"/>
    <property type="match status" value="1"/>
</dbReference>